<name>A0A7X9IJ42_9DELT</name>
<proteinExistence type="predicted"/>
<dbReference type="EMBL" id="JAAZON010000025">
    <property type="protein sequence ID" value="NMC61664.1"/>
    <property type="molecule type" value="Genomic_DNA"/>
</dbReference>
<dbReference type="AlphaFoldDB" id="A0A7X9IJ42"/>
<accession>A0A7X9IJ42</accession>
<comment type="caution">
    <text evidence="1">The sequence shown here is derived from an EMBL/GenBank/DDBJ whole genome shotgun (WGS) entry which is preliminary data.</text>
</comment>
<dbReference type="Proteomes" id="UP000524246">
    <property type="component" value="Unassembled WGS sequence"/>
</dbReference>
<evidence type="ECO:0000313" key="2">
    <source>
        <dbReference type="Proteomes" id="UP000524246"/>
    </source>
</evidence>
<evidence type="ECO:0000313" key="1">
    <source>
        <dbReference type="EMBL" id="NMC61664.1"/>
    </source>
</evidence>
<sequence length="128" mass="13823">MRCFFSLFRGTHLFLVVATLIQVQISSATDLSIFDSAGRLRAIAAIDNPVTVKISMREKGQSSLSEIRLKSRESEAVVNGDVVGQEIIFAGVSGGSWDILSEVDYKLIGDVSIVSCNHSKSQGEAKCN</sequence>
<reference evidence="1 2" key="1">
    <citation type="journal article" date="2020" name="Biotechnol. Biofuels">
        <title>New insights from the biogas microbiome by comprehensive genome-resolved metagenomics of nearly 1600 species originating from multiple anaerobic digesters.</title>
        <authorList>
            <person name="Campanaro S."/>
            <person name="Treu L."/>
            <person name="Rodriguez-R L.M."/>
            <person name="Kovalovszki A."/>
            <person name="Ziels R.M."/>
            <person name="Maus I."/>
            <person name="Zhu X."/>
            <person name="Kougias P.G."/>
            <person name="Basile A."/>
            <person name="Luo G."/>
            <person name="Schluter A."/>
            <person name="Konstantinidis K.T."/>
            <person name="Angelidaki I."/>
        </authorList>
    </citation>
    <scope>NUCLEOTIDE SEQUENCE [LARGE SCALE GENOMIC DNA]</scope>
    <source>
        <strain evidence="1">AS27yjCOA_65</strain>
    </source>
</reference>
<protein>
    <submittedName>
        <fullName evidence="1">Uncharacterized protein</fullName>
    </submittedName>
</protein>
<organism evidence="1 2">
    <name type="scientific">SAR324 cluster bacterium</name>
    <dbReference type="NCBI Taxonomy" id="2024889"/>
    <lineage>
        <taxon>Bacteria</taxon>
        <taxon>Deltaproteobacteria</taxon>
        <taxon>SAR324 cluster</taxon>
    </lineage>
</organism>
<gene>
    <name evidence="1" type="ORF">GYA55_00705</name>
</gene>